<accession>A0A919YDN7</accession>
<dbReference type="InterPro" id="IPR017871">
    <property type="entry name" value="ABC_transporter-like_CS"/>
</dbReference>
<evidence type="ECO:0000259" key="4">
    <source>
        <dbReference type="PROSITE" id="PS50893"/>
    </source>
</evidence>
<evidence type="ECO:0000313" key="6">
    <source>
        <dbReference type="Proteomes" id="UP000682811"/>
    </source>
</evidence>
<name>A0A919YDN7_9BACL</name>
<dbReference type="InterPro" id="IPR003593">
    <property type="entry name" value="AAA+_ATPase"/>
</dbReference>
<dbReference type="SMART" id="SM00382">
    <property type="entry name" value="AAA"/>
    <property type="match status" value="1"/>
</dbReference>
<evidence type="ECO:0000256" key="2">
    <source>
        <dbReference type="ARBA" id="ARBA00022741"/>
    </source>
</evidence>
<dbReference type="CDD" id="cd03255">
    <property type="entry name" value="ABC_MJ0796_LolCDE_FtsE"/>
    <property type="match status" value="1"/>
</dbReference>
<dbReference type="PROSITE" id="PS50893">
    <property type="entry name" value="ABC_TRANSPORTER_2"/>
    <property type="match status" value="1"/>
</dbReference>
<dbReference type="InterPro" id="IPR027417">
    <property type="entry name" value="P-loop_NTPase"/>
</dbReference>
<dbReference type="EMBL" id="BORT01000016">
    <property type="protein sequence ID" value="GIO48829.1"/>
    <property type="molecule type" value="Genomic_DNA"/>
</dbReference>
<dbReference type="FunFam" id="3.40.50.300:FF:000032">
    <property type="entry name" value="Export ABC transporter ATP-binding protein"/>
    <property type="match status" value="1"/>
</dbReference>
<gene>
    <name evidence="5" type="ORF">J34TS1_35940</name>
</gene>
<dbReference type="GO" id="GO:0005886">
    <property type="term" value="C:plasma membrane"/>
    <property type="evidence" value="ECO:0007669"/>
    <property type="project" value="TreeGrafter"/>
</dbReference>
<dbReference type="InterPro" id="IPR017911">
    <property type="entry name" value="MacB-like_ATP-bd"/>
</dbReference>
<dbReference type="AlphaFoldDB" id="A0A919YDN7"/>
<evidence type="ECO:0000313" key="5">
    <source>
        <dbReference type="EMBL" id="GIO48829.1"/>
    </source>
</evidence>
<keyword evidence="3 5" id="KW-0067">ATP-binding</keyword>
<dbReference type="GO" id="GO:0098796">
    <property type="term" value="C:membrane protein complex"/>
    <property type="evidence" value="ECO:0007669"/>
    <property type="project" value="UniProtKB-ARBA"/>
</dbReference>
<keyword evidence="2" id="KW-0547">Nucleotide-binding</keyword>
<dbReference type="PANTHER" id="PTHR24220">
    <property type="entry name" value="IMPORT ATP-BINDING PROTEIN"/>
    <property type="match status" value="1"/>
</dbReference>
<evidence type="ECO:0000256" key="1">
    <source>
        <dbReference type="ARBA" id="ARBA00022448"/>
    </source>
</evidence>
<dbReference type="InterPro" id="IPR003439">
    <property type="entry name" value="ABC_transporter-like_ATP-bd"/>
</dbReference>
<keyword evidence="1" id="KW-0813">Transport</keyword>
<dbReference type="RefSeq" id="WP_212979443.1">
    <property type="nucleotide sequence ID" value="NZ_AP025343.1"/>
</dbReference>
<dbReference type="SUPFAM" id="SSF52540">
    <property type="entry name" value="P-loop containing nucleoside triphosphate hydrolases"/>
    <property type="match status" value="1"/>
</dbReference>
<protein>
    <submittedName>
        <fullName evidence="5">Macrolide ABC transporter ATP-binding protein</fullName>
    </submittedName>
</protein>
<dbReference type="PROSITE" id="PS00211">
    <property type="entry name" value="ABC_TRANSPORTER_1"/>
    <property type="match status" value="1"/>
</dbReference>
<dbReference type="Proteomes" id="UP000682811">
    <property type="component" value="Unassembled WGS sequence"/>
</dbReference>
<dbReference type="GO" id="GO:0005524">
    <property type="term" value="F:ATP binding"/>
    <property type="evidence" value="ECO:0007669"/>
    <property type="project" value="UniProtKB-KW"/>
</dbReference>
<keyword evidence="6" id="KW-1185">Reference proteome</keyword>
<organism evidence="5 6">
    <name type="scientific">Paenibacillus azoreducens</name>
    <dbReference type="NCBI Taxonomy" id="116718"/>
    <lineage>
        <taxon>Bacteria</taxon>
        <taxon>Bacillati</taxon>
        <taxon>Bacillota</taxon>
        <taxon>Bacilli</taxon>
        <taxon>Bacillales</taxon>
        <taxon>Paenibacillaceae</taxon>
        <taxon>Paenibacillus</taxon>
    </lineage>
</organism>
<dbReference type="Gene3D" id="3.40.50.300">
    <property type="entry name" value="P-loop containing nucleotide triphosphate hydrolases"/>
    <property type="match status" value="1"/>
</dbReference>
<dbReference type="GO" id="GO:0016887">
    <property type="term" value="F:ATP hydrolysis activity"/>
    <property type="evidence" value="ECO:0007669"/>
    <property type="project" value="InterPro"/>
</dbReference>
<dbReference type="Pfam" id="PF00005">
    <property type="entry name" value="ABC_tran"/>
    <property type="match status" value="1"/>
</dbReference>
<feature type="domain" description="ABC transporter" evidence="4">
    <location>
        <begin position="5"/>
        <end position="244"/>
    </location>
</feature>
<sequence>MTLMLEAKSIEKTYGSGDQRFYALRNIDVGVKKGEFVAIMGASGSGKSTLLNVLSGLDKPTKGEVWIAGHNLAAASDAELTKIRSENIGFIFQFFNLIPVLTAEENVSLPVLLSRKDQTKAKKKAKKLLDLVGIGHLAGTRPANMSGGQQQRVAIARALMTEPKIILADEPTGSLDSKTSKDILEILRYFCDNLNHSMIMVTHDANVASYAHRIVFMEDGQLVNELILKDRHLDRRQIIIEITNRIEGITA</sequence>
<dbReference type="GO" id="GO:0022857">
    <property type="term" value="F:transmembrane transporter activity"/>
    <property type="evidence" value="ECO:0007669"/>
    <property type="project" value="UniProtKB-ARBA"/>
</dbReference>
<evidence type="ECO:0000256" key="3">
    <source>
        <dbReference type="ARBA" id="ARBA00022840"/>
    </source>
</evidence>
<proteinExistence type="predicted"/>
<dbReference type="InterPro" id="IPR015854">
    <property type="entry name" value="ABC_transpr_LolD-like"/>
</dbReference>
<dbReference type="PANTHER" id="PTHR24220:SF86">
    <property type="entry name" value="ABC TRANSPORTER ABCH.1"/>
    <property type="match status" value="1"/>
</dbReference>
<comment type="caution">
    <text evidence="5">The sequence shown here is derived from an EMBL/GenBank/DDBJ whole genome shotgun (WGS) entry which is preliminary data.</text>
</comment>
<reference evidence="5 6" key="1">
    <citation type="submission" date="2021-03" db="EMBL/GenBank/DDBJ databases">
        <title>Antimicrobial resistance genes in bacteria isolated from Japanese honey, and their potential for conferring macrolide and lincosamide resistance in the American foulbrood pathogen Paenibacillus larvae.</title>
        <authorList>
            <person name="Okamoto M."/>
            <person name="Kumagai M."/>
            <person name="Kanamori H."/>
            <person name="Takamatsu D."/>
        </authorList>
    </citation>
    <scope>NUCLEOTIDE SEQUENCE [LARGE SCALE GENOMIC DNA]</scope>
    <source>
        <strain evidence="5 6">J34TS1</strain>
    </source>
</reference>